<protein>
    <submittedName>
        <fullName evidence="6">NADH dehydrogenase subunit I</fullName>
    </submittedName>
</protein>
<dbReference type="OrthoDB" id="9672at2"/>
<evidence type="ECO:0000256" key="3">
    <source>
        <dbReference type="ARBA" id="ARBA00023004"/>
    </source>
</evidence>
<organism evidence="6 7">
    <name type="scientific">Neomoorella humiferrea</name>
    <dbReference type="NCBI Taxonomy" id="676965"/>
    <lineage>
        <taxon>Bacteria</taxon>
        <taxon>Bacillati</taxon>
        <taxon>Bacillota</taxon>
        <taxon>Clostridia</taxon>
        <taxon>Neomoorellales</taxon>
        <taxon>Neomoorellaceae</taxon>
        <taxon>Neomoorella</taxon>
    </lineage>
</organism>
<dbReference type="InterPro" id="IPR017900">
    <property type="entry name" value="4Fe4S_Fe_S_CS"/>
</dbReference>
<keyword evidence="7" id="KW-1185">Reference proteome</keyword>
<dbReference type="Gene3D" id="3.30.70.20">
    <property type="match status" value="2"/>
</dbReference>
<dbReference type="PANTHER" id="PTHR43687:SF1">
    <property type="entry name" value="FERREDOXIN III"/>
    <property type="match status" value="1"/>
</dbReference>
<dbReference type="PANTHER" id="PTHR43687">
    <property type="entry name" value="ADENYLYLSULFATE REDUCTASE, BETA SUBUNIT"/>
    <property type="match status" value="1"/>
</dbReference>
<keyword evidence="2" id="KW-0479">Metal-binding</keyword>
<dbReference type="AlphaFoldDB" id="A0A2T0AVP3"/>
<evidence type="ECO:0000259" key="5">
    <source>
        <dbReference type="PROSITE" id="PS51379"/>
    </source>
</evidence>
<evidence type="ECO:0000256" key="2">
    <source>
        <dbReference type="ARBA" id="ARBA00022723"/>
    </source>
</evidence>
<gene>
    <name evidence="6" type="ORF">MOHU_07140</name>
</gene>
<evidence type="ECO:0000313" key="7">
    <source>
        <dbReference type="Proteomes" id="UP000238415"/>
    </source>
</evidence>
<dbReference type="EMBL" id="PVXM01000007">
    <property type="protein sequence ID" value="PRR74733.1"/>
    <property type="molecule type" value="Genomic_DNA"/>
</dbReference>
<evidence type="ECO:0000256" key="4">
    <source>
        <dbReference type="ARBA" id="ARBA00023014"/>
    </source>
</evidence>
<sequence>MGKLDLESIANSLAGLGQVRLKSDACIRGKSPWATCNYCRDVCPVGGIELAKGYPEIRECQRCGLCAVACPTGALADPERTHSFYLARGQESIAATGQACFTCSRQAEEQKRDEWIAASCLGAVAPEVMVALAVKGQVAFSYHTDRCAACPWGPKGEEVFLASFNWAKKTIASMGLSEQRLYKGSTFATLSSNRKTPGKGTGYAYGTAAMGRREFFRSLVRGLKLQGVKVELASSPSAQLVNVSRTAILQRAVMEARPTGGYSANACLELASLEITGPCYLCNICSRLCPAGALQLIEGELKFYPARCTHCGLCQAVCPHHSLTWGENLSLEMVATEGCCILATATKHRCNKCGETFRANLWAEECLRCALNRQLPGRGAGKEGG</sequence>
<evidence type="ECO:0000256" key="1">
    <source>
        <dbReference type="ARBA" id="ARBA00022485"/>
    </source>
</evidence>
<dbReference type="GO" id="GO:0051539">
    <property type="term" value="F:4 iron, 4 sulfur cluster binding"/>
    <property type="evidence" value="ECO:0007669"/>
    <property type="project" value="UniProtKB-KW"/>
</dbReference>
<feature type="domain" description="4Fe-4S ferredoxin-type" evidence="5">
    <location>
        <begin position="299"/>
        <end position="328"/>
    </location>
</feature>
<dbReference type="PROSITE" id="PS00198">
    <property type="entry name" value="4FE4S_FER_1"/>
    <property type="match status" value="2"/>
</dbReference>
<dbReference type="InterPro" id="IPR050572">
    <property type="entry name" value="Fe-S_Ferredoxin"/>
</dbReference>
<dbReference type="Proteomes" id="UP000238415">
    <property type="component" value="Unassembled WGS sequence"/>
</dbReference>
<dbReference type="InterPro" id="IPR017896">
    <property type="entry name" value="4Fe4S_Fe-S-bd"/>
</dbReference>
<dbReference type="Pfam" id="PF12838">
    <property type="entry name" value="Fer4_7"/>
    <property type="match status" value="1"/>
</dbReference>
<keyword evidence="3" id="KW-0408">Iron</keyword>
<comment type="caution">
    <text evidence="6">The sequence shown here is derived from an EMBL/GenBank/DDBJ whole genome shotgun (WGS) entry which is preliminary data.</text>
</comment>
<feature type="domain" description="4Fe-4S ferredoxin-type" evidence="5">
    <location>
        <begin position="53"/>
        <end position="80"/>
    </location>
</feature>
<reference evidence="6 7" key="1">
    <citation type="submission" date="2018-03" db="EMBL/GenBank/DDBJ databases">
        <title>Genome sequence of Moorella humiferrea DSM 23265.</title>
        <authorList>
            <person name="Poehlein A."/>
            <person name="Daniel R."/>
        </authorList>
    </citation>
    <scope>NUCLEOTIDE SEQUENCE [LARGE SCALE GENOMIC DNA]</scope>
    <source>
        <strain evidence="6 7">DSM 23265</strain>
    </source>
</reference>
<proteinExistence type="predicted"/>
<keyword evidence="4" id="KW-0411">Iron-sulfur</keyword>
<dbReference type="PROSITE" id="PS51379">
    <property type="entry name" value="4FE4S_FER_2"/>
    <property type="match status" value="2"/>
</dbReference>
<dbReference type="Pfam" id="PF00037">
    <property type="entry name" value="Fer4"/>
    <property type="match status" value="1"/>
</dbReference>
<accession>A0A2T0AVP3</accession>
<dbReference type="RefSeq" id="WP_106004731.1">
    <property type="nucleotide sequence ID" value="NZ_CP136419.1"/>
</dbReference>
<name>A0A2T0AVP3_9FIRM</name>
<dbReference type="SUPFAM" id="SSF54862">
    <property type="entry name" value="4Fe-4S ferredoxins"/>
    <property type="match status" value="2"/>
</dbReference>
<evidence type="ECO:0000313" key="6">
    <source>
        <dbReference type="EMBL" id="PRR74733.1"/>
    </source>
</evidence>
<keyword evidence="1" id="KW-0004">4Fe-4S</keyword>
<dbReference type="GO" id="GO:0046872">
    <property type="term" value="F:metal ion binding"/>
    <property type="evidence" value="ECO:0007669"/>
    <property type="project" value="UniProtKB-KW"/>
</dbReference>